<accession>A0ABT6AMA4</accession>
<comment type="caution">
    <text evidence="2">The sequence shown here is derived from an EMBL/GenBank/DDBJ whole genome shotgun (WGS) entry which is preliminary data.</text>
</comment>
<dbReference type="InterPro" id="IPR009081">
    <property type="entry name" value="PP-bd_ACP"/>
</dbReference>
<evidence type="ECO:0000259" key="1">
    <source>
        <dbReference type="PROSITE" id="PS50075"/>
    </source>
</evidence>
<proteinExistence type="predicted"/>
<evidence type="ECO:0000313" key="2">
    <source>
        <dbReference type="EMBL" id="MDF3833750.1"/>
    </source>
</evidence>
<feature type="domain" description="Carrier" evidence="1">
    <location>
        <begin position="6"/>
        <end position="82"/>
    </location>
</feature>
<dbReference type="InterPro" id="IPR036736">
    <property type="entry name" value="ACP-like_sf"/>
</dbReference>
<gene>
    <name evidence="2" type="ORF">P3W85_12435</name>
</gene>
<name>A0ABT6AMA4_9BURK</name>
<keyword evidence="3" id="KW-1185">Reference proteome</keyword>
<dbReference type="Pfam" id="PF00550">
    <property type="entry name" value="PP-binding"/>
    <property type="match status" value="1"/>
</dbReference>
<dbReference type="Gene3D" id="1.10.1200.10">
    <property type="entry name" value="ACP-like"/>
    <property type="match status" value="1"/>
</dbReference>
<dbReference type="EMBL" id="JARJLM010000210">
    <property type="protein sequence ID" value="MDF3833750.1"/>
    <property type="molecule type" value="Genomic_DNA"/>
</dbReference>
<evidence type="ECO:0000313" key="3">
    <source>
        <dbReference type="Proteomes" id="UP001216674"/>
    </source>
</evidence>
<dbReference type="PROSITE" id="PS50075">
    <property type="entry name" value="CARRIER"/>
    <property type="match status" value="1"/>
</dbReference>
<dbReference type="RefSeq" id="WP_276264993.1">
    <property type="nucleotide sequence ID" value="NZ_JARJLM010000210.1"/>
</dbReference>
<organism evidence="2 3">
    <name type="scientific">Cupriavidus basilensis</name>
    <dbReference type="NCBI Taxonomy" id="68895"/>
    <lineage>
        <taxon>Bacteria</taxon>
        <taxon>Pseudomonadati</taxon>
        <taxon>Pseudomonadota</taxon>
        <taxon>Betaproteobacteria</taxon>
        <taxon>Burkholderiales</taxon>
        <taxon>Burkholderiaceae</taxon>
        <taxon>Cupriavidus</taxon>
    </lineage>
</organism>
<protein>
    <submittedName>
        <fullName evidence="2">Acyl carrier protein</fullName>
    </submittedName>
</protein>
<dbReference type="Proteomes" id="UP001216674">
    <property type="component" value="Unassembled WGS sequence"/>
</dbReference>
<dbReference type="SUPFAM" id="SSF47336">
    <property type="entry name" value="ACP-like"/>
    <property type="match status" value="1"/>
</dbReference>
<sequence length="84" mass="9021">MHTQSADNQAIENKLAKIIESVILTRVDPDTLLIESGLVDSLSAVDLALAVEREFGCKIPPTEIDVHLESVRTLAAFIAAQGHA</sequence>
<reference evidence="2 3" key="1">
    <citation type="submission" date="2023-03" db="EMBL/GenBank/DDBJ databases">
        <title>Draft assemblies of triclosan tolerant bacteria isolated from returned activated sludge.</title>
        <authorList>
            <person name="Van Hamelsveld S."/>
        </authorList>
    </citation>
    <scope>NUCLEOTIDE SEQUENCE [LARGE SCALE GENOMIC DNA]</scope>
    <source>
        <strain evidence="2 3">GW210010_S58</strain>
    </source>
</reference>